<feature type="domain" description="Methyl-accepting transducer" evidence="5">
    <location>
        <begin position="42"/>
        <end position="255"/>
    </location>
</feature>
<dbReference type="GO" id="GO:0007165">
    <property type="term" value="P:signal transduction"/>
    <property type="evidence" value="ECO:0007669"/>
    <property type="project" value="UniProtKB-KW"/>
</dbReference>
<dbReference type="PANTHER" id="PTHR32089">
    <property type="entry name" value="METHYL-ACCEPTING CHEMOTAXIS PROTEIN MCPB"/>
    <property type="match status" value="1"/>
</dbReference>
<comment type="similarity">
    <text evidence="2">Belongs to the methyl-accepting chemotaxis (MCP) protein family.</text>
</comment>
<dbReference type="Proteomes" id="UP000198607">
    <property type="component" value="Unassembled WGS sequence"/>
</dbReference>
<dbReference type="Pfam" id="PF00015">
    <property type="entry name" value="MCPsignal"/>
    <property type="match status" value="1"/>
</dbReference>
<evidence type="ECO:0000256" key="3">
    <source>
        <dbReference type="PROSITE-ProRule" id="PRU00284"/>
    </source>
</evidence>
<dbReference type="RefSeq" id="WP_281245577.1">
    <property type="nucleotide sequence ID" value="NZ_FNCY01000008.1"/>
</dbReference>
<dbReference type="InterPro" id="IPR004090">
    <property type="entry name" value="Chemotax_Me-accpt_rcpt"/>
</dbReference>
<protein>
    <submittedName>
        <fullName evidence="6">Methyl-accepting chemotaxis protein (MCP) signalling domain-containing protein</fullName>
    </submittedName>
</protein>
<name>A0A1G8ERB1_9RHOO</name>
<dbReference type="GO" id="GO:0016020">
    <property type="term" value="C:membrane"/>
    <property type="evidence" value="ECO:0007669"/>
    <property type="project" value="InterPro"/>
</dbReference>
<dbReference type="PROSITE" id="PS50111">
    <property type="entry name" value="CHEMOTAXIS_TRANSDUC_2"/>
    <property type="match status" value="1"/>
</dbReference>
<dbReference type="SUPFAM" id="SSF58104">
    <property type="entry name" value="Methyl-accepting chemotaxis protein (MCP) signaling domain"/>
    <property type="match status" value="1"/>
</dbReference>
<dbReference type="AlphaFoldDB" id="A0A1G8ERB1"/>
<evidence type="ECO:0000313" key="7">
    <source>
        <dbReference type="Proteomes" id="UP000198607"/>
    </source>
</evidence>
<gene>
    <name evidence="6" type="ORF">SAMN05660652_02167</name>
</gene>
<evidence type="ECO:0000259" key="5">
    <source>
        <dbReference type="PROSITE" id="PS50111"/>
    </source>
</evidence>
<evidence type="ECO:0000256" key="1">
    <source>
        <dbReference type="ARBA" id="ARBA00023224"/>
    </source>
</evidence>
<keyword evidence="7" id="KW-1185">Reference proteome</keyword>
<evidence type="ECO:0000313" key="6">
    <source>
        <dbReference type="EMBL" id="SDH72423.1"/>
    </source>
</evidence>
<reference evidence="6 7" key="1">
    <citation type="submission" date="2016-10" db="EMBL/GenBank/DDBJ databases">
        <authorList>
            <person name="de Groot N.N."/>
        </authorList>
    </citation>
    <scope>NUCLEOTIDE SEQUENCE [LARGE SCALE GENOMIC DNA]</scope>
    <source>
        <strain evidence="6 7">DSM 5885</strain>
    </source>
</reference>
<keyword evidence="1 3" id="KW-0807">Transducer</keyword>
<organism evidence="6 7">
    <name type="scientific">Propionivibrio dicarboxylicus</name>
    <dbReference type="NCBI Taxonomy" id="83767"/>
    <lineage>
        <taxon>Bacteria</taxon>
        <taxon>Pseudomonadati</taxon>
        <taxon>Pseudomonadota</taxon>
        <taxon>Betaproteobacteria</taxon>
        <taxon>Rhodocyclales</taxon>
        <taxon>Rhodocyclaceae</taxon>
        <taxon>Propionivibrio</taxon>
    </lineage>
</organism>
<evidence type="ECO:0000256" key="2">
    <source>
        <dbReference type="ARBA" id="ARBA00029447"/>
    </source>
</evidence>
<dbReference type="GO" id="GO:0006935">
    <property type="term" value="P:chemotaxis"/>
    <property type="evidence" value="ECO:0007669"/>
    <property type="project" value="InterPro"/>
</dbReference>
<dbReference type="GO" id="GO:0004888">
    <property type="term" value="F:transmembrane signaling receptor activity"/>
    <property type="evidence" value="ECO:0007669"/>
    <property type="project" value="InterPro"/>
</dbReference>
<proteinExistence type="inferred from homology"/>
<evidence type="ECO:0000256" key="4">
    <source>
        <dbReference type="SAM" id="Coils"/>
    </source>
</evidence>
<accession>A0A1G8ERB1</accession>
<dbReference type="PRINTS" id="PR00260">
    <property type="entry name" value="CHEMTRNSDUCR"/>
</dbReference>
<dbReference type="STRING" id="83767.SAMN05660652_02167"/>
<sequence>MTDLIILAGFGLALLACVALILKCNVSKRKHIESLSRDHAESVAALKAENEEVVANALRSEKLLAEADMQIRSLVCEKDNLRESLEQLQLECDRAATAHAAEAEDLRNGNATLKRDLMARVDDLSVEVGHLRDVAYTLEHWHEDMNLLIAQNREMHKQNEQFGSIVQHIVILSLNAAIEAARAGESGRGFAVVADEVRNLAARSEALSKDYSASLYKNDLTTTAAFQEIQADGKMIVAAISSIESQIGQIKGCLS</sequence>
<keyword evidence="4" id="KW-0175">Coiled coil</keyword>
<feature type="coiled-coil region" evidence="4">
    <location>
        <begin position="64"/>
        <end position="98"/>
    </location>
</feature>
<dbReference type="EMBL" id="FNCY01000008">
    <property type="protein sequence ID" value="SDH72423.1"/>
    <property type="molecule type" value="Genomic_DNA"/>
</dbReference>
<dbReference type="Gene3D" id="1.10.287.950">
    <property type="entry name" value="Methyl-accepting chemotaxis protein"/>
    <property type="match status" value="1"/>
</dbReference>
<dbReference type="InterPro" id="IPR004089">
    <property type="entry name" value="MCPsignal_dom"/>
</dbReference>
<dbReference type="PANTHER" id="PTHR32089:SF112">
    <property type="entry name" value="LYSOZYME-LIKE PROTEIN-RELATED"/>
    <property type="match status" value="1"/>
</dbReference>